<feature type="region of interest" description="Disordered" evidence="6">
    <location>
        <begin position="252"/>
        <end position="272"/>
    </location>
</feature>
<dbReference type="GO" id="GO:0009977">
    <property type="term" value="F:proton motive force dependent protein transmembrane transporter activity"/>
    <property type="evidence" value="ECO:0007669"/>
    <property type="project" value="TreeGrafter"/>
</dbReference>
<evidence type="ECO:0000256" key="4">
    <source>
        <dbReference type="ARBA" id="ARBA00023136"/>
    </source>
</evidence>
<organism evidence="7 8">
    <name type="scientific">Desmospora activa DSM 45169</name>
    <dbReference type="NCBI Taxonomy" id="1121389"/>
    <lineage>
        <taxon>Bacteria</taxon>
        <taxon>Bacillati</taxon>
        <taxon>Bacillota</taxon>
        <taxon>Bacilli</taxon>
        <taxon>Bacillales</taxon>
        <taxon>Thermoactinomycetaceae</taxon>
        <taxon>Desmospora</taxon>
    </lineage>
</organism>
<feature type="transmembrane region" description="Helical" evidence="5">
    <location>
        <begin position="20"/>
        <end position="41"/>
    </location>
</feature>
<comment type="subunit">
    <text evidence="5">Forms a complex with TatA.</text>
</comment>
<dbReference type="NCBIfam" id="TIGR00945">
    <property type="entry name" value="tatC"/>
    <property type="match status" value="1"/>
</dbReference>
<evidence type="ECO:0000256" key="2">
    <source>
        <dbReference type="ARBA" id="ARBA00022692"/>
    </source>
</evidence>
<dbReference type="EMBL" id="PZZP01000004">
    <property type="protein sequence ID" value="PTM53228.1"/>
    <property type="molecule type" value="Genomic_DNA"/>
</dbReference>
<comment type="function">
    <text evidence="5">Part of the twin-arginine translocation (Tat) system that transports large folded proteins containing a characteristic twin-arginine motif in their signal peptide across membranes.</text>
</comment>
<dbReference type="PRINTS" id="PR01840">
    <property type="entry name" value="TATCFAMILY"/>
</dbReference>
<dbReference type="InterPro" id="IPR002033">
    <property type="entry name" value="TatC"/>
</dbReference>
<keyword evidence="5" id="KW-0811">Translocation</keyword>
<feature type="transmembrane region" description="Helical" evidence="5">
    <location>
        <begin position="196"/>
        <end position="214"/>
    </location>
</feature>
<keyword evidence="2 5" id="KW-0812">Transmembrane</keyword>
<dbReference type="GO" id="GO:0065002">
    <property type="term" value="P:intracellular protein transmembrane transport"/>
    <property type="evidence" value="ECO:0007669"/>
    <property type="project" value="TreeGrafter"/>
</dbReference>
<evidence type="ECO:0000256" key="6">
    <source>
        <dbReference type="SAM" id="MobiDB-lite"/>
    </source>
</evidence>
<dbReference type="Pfam" id="PF00902">
    <property type="entry name" value="TatC"/>
    <property type="match status" value="1"/>
</dbReference>
<keyword evidence="5" id="KW-0653">Protein transport</keyword>
<gene>
    <name evidence="5" type="primary">tatC</name>
    <name evidence="7" type="ORF">C8J48_3539</name>
</gene>
<dbReference type="Proteomes" id="UP000241639">
    <property type="component" value="Unassembled WGS sequence"/>
</dbReference>
<evidence type="ECO:0000256" key="3">
    <source>
        <dbReference type="ARBA" id="ARBA00022989"/>
    </source>
</evidence>
<evidence type="ECO:0000256" key="5">
    <source>
        <dbReference type="HAMAP-Rule" id="MF_00902"/>
    </source>
</evidence>
<dbReference type="PANTHER" id="PTHR30371:SF4">
    <property type="entry name" value="SEC-INDEPENDENT PROTEIN TRANSLOCASE PROTEIN TATCD"/>
    <property type="match status" value="1"/>
</dbReference>
<evidence type="ECO:0000256" key="1">
    <source>
        <dbReference type="ARBA" id="ARBA00004141"/>
    </source>
</evidence>
<evidence type="ECO:0000313" key="7">
    <source>
        <dbReference type="EMBL" id="PTM53228.1"/>
    </source>
</evidence>
<dbReference type="PANTHER" id="PTHR30371">
    <property type="entry name" value="SEC-INDEPENDENT PROTEIN TRANSLOCASE PROTEIN TATC"/>
    <property type="match status" value="1"/>
</dbReference>
<protein>
    <recommendedName>
        <fullName evidence="5">Sec-independent protein translocase protein TatC</fullName>
    </recommendedName>
</protein>
<evidence type="ECO:0000313" key="8">
    <source>
        <dbReference type="Proteomes" id="UP000241639"/>
    </source>
</evidence>
<sequence length="272" mass="31349">MTDREQRWTEHLGEMRKRIIIVLMFFVLFLIVGFVCAKPIIDWITTDILSGPLGRNLELHIFSPAESLSIFMNFAFVVSLVLTSPVALYQAWRFVQPGLTKQEQRATLRYIPLSVVLLILGLLFGYFLILPFIIGFLSLLTASLGATETYGMYEFFRFMFRIVIPIGLLFELPVIILFLTRIRILNPEILKKGRKFAYLAMVVLAAFITPPDFISNILVALPLIGLYEVSIFFSMRIYRKMKAEEEAYEASWQEREATPGSEADWWGEQPKD</sequence>
<dbReference type="AlphaFoldDB" id="A0A2T4Z0F5"/>
<feature type="transmembrane region" description="Helical" evidence="5">
    <location>
        <begin position="70"/>
        <end position="89"/>
    </location>
</feature>
<dbReference type="GO" id="GO:0033281">
    <property type="term" value="C:TAT protein transport complex"/>
    <property type="evidence" value="ECO:0007669"/>
    <property type="project" value="UniProtKB-UniRule"/>
</dbReference>
<dbReference type="GO" id="GO:0043953">
    <property type="term" value="P:protein transport by the Tat complex"/>
    <property type="evidence" value="ECO:0007669"/>
    <property type="project" value="UniProtKB-UniRule"/>
</dbReference>
<feature type="transmembrane region" description="Helical" evidence="5">
    <location>
        <begin position="158"/>
        <end position="184"/>
    </location>
</feature>
<keyword evidence="8" id="KW-1185">Reference proteome</keyword>
<accession>A0A2T4Z0F5</accession>
<dbReference type="HAMAP" id="MF_00902">
    <property type="entry name" value="TatC"/>
    <property type="match status" value="1"/>
</dbReference>
<comment type="similarity">
    <text evidence="5">Belongs to the TatC family.</text>
</comment>
<comment type="subcellular location">
    <subcellularLocation>
        <location evidence="5">Cell membrane</location>
        <topology evidence="5">Multi-pass membrane protein</topology>
    </subcellularLocation>
    <subcellularLocation>
        <location evidence="1">Membrane</location>
        <topology evidence="1">Multi-pass membrane protein</topology>
    </subcellularLocation>
</comment>
<feature type="transmembrane region" description="Helical" evidence="5">
    <location>
        <begin position="220"/>
        <end position="238"/>
    </location>
</feature>
<proteinExistence type="inferred from homology"/>
<keyword evidence="5" id="KW-1003">Cell membrane</keyword>
<keyword evidence="5" id="KW-0813">Transport</keyword>
<dbReference type="RefSeq" id="WP_107728519.1">
    <property type="nucleotide sequence ID" value="NZ_PZZP01000004.1"/>
</dbReference>
<name>A0A2T4Z0F5_9BACL</name>
<keyword evidence="4 5" id="KW-0472">Membrane</keyword>
<feature type="transmembrane region" description="Helical" evidence="5">
    <location>
        <begin position="110"/>
        <end position="138"/>
    </location>
</feature>
<reference evidence="7 8" key="1">
    <citation type="submission" date="2018-04" db="EMBL/GenBank/DDBJ databases">
        <title>Genomic Encyclopedia of Archaeal and Bacterial Type Strains, Phase II (KMG-II): from individual species to whole genera.</title>
        <authorList>
            <person name="Goeker M."/>
        </authorList>
    </citation>
    <scope>NUCLEOTIDE SEQUENCE [LARGE SCALE GENOMIC DNA]</scope>
    <source>
        <strain evidence="7 8">DSM 45169</strain>
    </source>
</reference>
<keyword evidence="3 5" id="KW-1133">Transmembrane helix</keyword>
<dbReference type="OrthoDB" id="9777044at2"/>
<comment type="caution">
    <text evidence="7">The sequence shown here is derived from an EMBL/GenBank/DDBJ whole genome shotgun (WGS) entry which is preliminary data.</text>
</comment>